<dbReference type="PANTHER" id="PTHR35789">
    <property type="entry name" value="SPORE GERMINATION PROTEIN B3"/>
    <property type="match status" value="1"/>
</dbReference>
<feature type="domain" description="Spore germination GerAC-like C-terminal" evidence="8">
    <location>
        <begin position="203"/>
        <end position="349"/>
    </location>
</feature>
<evidence type="ECO:0000259" key="9">
    <source>
        <dbReference type="Pfam" id="PF25198"/>
    </source>
</evidence>
<comment type="subcellular location">
    <subcellularLocation>
        <location evidence="1">Membrane</location>
        <topology evidence="1">Lipid-anchor</topology>
    </subcellularLocation>
</comment>
<protein>
    <submittedName>
        <fullName evidence="10">Germination protein</fullName>
    </submittedName>
</protein>
<evidence type="ECO:0000259" key="8">
    <source>
        <dbReference type="Pfam" id="PF05504"/>
    </source>
</evidence>
<comment type="caution">
    <text evidence="10">The sequence shown here is derived from an EMBL/GenBank/DDBJ whole genome shotgun (WGS) entry which is preliminary data.</text>
</comment>
<accession>A0A8J3ARC1</accession>
<reference evidence="11" key="1">
    <citation type="journal article" date="2019" name="Int. J. Syst. Evol. Microbiol.">
        <title>The Global Catalogue of Microorganisms (GCM) 10K type strain sequencing project: providing services to taxonomists for standard genome sequencing and annotation.</title>
        <authorList>
            <consortium name="The Broad Institute Genomics Platform"/>
            <consortium name="The Broad Institute Genome Sequencing Center for Infectious Disease"/>
            <person name="Wu L."/>
            <person name="Ma J."/>
        </authorList>
    </citation>
    <scope>NUCLEOTIDE SEQUENCE [LARGE SCALE GENOMIC DNA]</scope>
    <source>
        <strain evidence="11">CGMCC 1.14993</strain>
    </source>
</reference>
<dbReference type="PANTHER" id="PTHR35789:SF1">
    <property type="entry name" value="SPORE GERMINATION PROTEIN B3"/>
    <property type="match status" value="1"/>
</dbReference>
<evidence type="ECO:0000256" key="7">
    <source>
        <dbReference type="ARBA" id="ARBA00023288"/>
    </source>
</evidence>
<sequence length="350" mass="40188">MKNNKTFTLLIIIMSTIFLCGCWDIKDINKRSLPLVMGISKEAEEEYKLTLQIPILENENQISKVVTGKGNTVASILGQIRTNSEDAVDYTQIRLIVIQSNLAHSEKEFKELIKFLMVSKEIPSRALVAITDESIEKVLANINDKLGVQATSIYDFFNKGGGWAPEMFSIPIWEVYRSAFLFTKDIAIPVVRSGKDTVLVFEGSDILKKGNIIERISPHETQLINVFQNKNEKGKIESLGFASIMVTNSSIQNKTSMKNNKPVLSSDLKLKMYILEREEGITDNRIRRELEMLIEKRFYNILKKTQERNADIFGFGQQFQHMLSYNELKDWRNVYYPNLKVNFKVHANME</sequence>
<dbReference type="GO" id="GO:0016020">
    <property type="term" value="C:membrane"/>
    <property type="evidence" value="ECO:0007669"/>
    <property type="project" value="UniProtKB-SubCell"/>
</dbReference>
<dbReference type="GO" id="GO:0009847">
    <property type="term" value="P:spore germination"/>
    <property type="evidence" value="ECO:0007669"/>
    <property type="project" value="InterPro"/>
</dbReference>
<dbReference type="Proteomes" id="UP000626244">
    <property type="component" value="Unassembled WGS sequence"/>
</dbReference>
<evidence type="ECO:0000313" key="10">
    <source>
        <dbReference type="EMBL" id="GGI18254.1"/>
    </source>
</evidence>
<keyword evidence="4" id="KW-0732">Signal</keyword>
<keyword evidence="6" id="KW-0564">Palmitate</keyword>
<dbReference type="InterPro" id="IPR008844">
    <property type="entry name" value="Spore_GerAC-like"/>
</dbReference>
<evidence type="ECO:0000256" key="1">
    <source>
        <dbReference type="ARBA" id="ARBA00004635"/>
    </source>
</evidence>
<evidence type="ECO:0000256" key="4">
    <source>
        <dbReference type="ARBA" id="ARBA00022729"/>
    </source>
</evidence>
<dbReference type="AlphaFoldDB" id="A0A8J3ARC1"/>
<dbReference type="Pfam" id="PF25198">
    <property type="entry name" value="Spore_GerAC_N"/>
    <property type="match status" value="1"/>
</dbReference>
<keyword evidence="5" id="KW-0472">Membrane</keyword>
<proteinExistence type="inferred from homology"/>
<comment type="similarity">
    <text evidence="2">Belongs to the GerABKC lipoprotein family.</text>
</comment>
<organism evidence="10 11">
    <name type="scientific">Gottfriedia solisilvae</name>
    <dbReference type="NCBI Taxonomy" id="1516104"/>
    <lineage>
        <taxon>Bacteria</taxon>
        <taxon>Bacillati</taxon>
        <taxon>Bacillota</taxon>
        <taxon>Bacilli</taxon>
        <taxon>Bacillales</taxon>
        <taxon>Bacillaceae</taxon>
        <taxon>Gottfriedia</taxon>
    </lineage>
</organism>
<dbReference type="InterPro" id="IPR038501">
    <property type="entry name" value="Spore_GerAC_C_sf"/>
</dbReference>
<dbReference type="RefSeq" id="WP_088003911.1">
    <property type="nucleotide sequence ID" value="NZ_BMHB01000006.1"/>
</dbReference>
<dbReference type="EMBL" id="BMHB01000006">
    <property type="protein sequence ID" value="GGI18254.1"/>
    <property type="molecule type" value="Genomic_DNA"/>
</dbReference>
<dbReference type="InterPro" id="IPR046953">
    <property type="entry name" value="Spore_GerAC-like_C"/>
</dbReference>
<gene>
    <name evidence="10" type="primary">grkc</name>
    <name evidence="10" type="ORF">GCM10007380_42000</name>
</gene>
<evidence type="ECO:0000256" key="5">
    <source>
        <dbReference type="ARBA" id="ARBA00023136"/>
    </source>
</evidence>
<dbReference type="InterPro" id="IPR057336">
    <property type="entry name" value="GerAC_N"/>
</dbReference>
<dbReference type="OrthoDB" id="9816067at2"/>
<evidence type="ECO:0000256" key="6">
    <source>
        <dbReference type="ARBA" id="ARBA00023139"/>
    </source>
</evidence>
<dbReference type="Gene3D" id="3.30.300.210">
    <property type="entry name" value="Nutrient germinant receptor protein C, domain 3"/>
    <property type="match status" value="1"/>
</dbReference>
<evidence type="ECO:0000256" key="2">
    <source>
        <dbReference type="ARBA" id="ARBA00007886"/>
    </source>
</evidence>
<evidence type="ECO:0000313" key="11">
    <source>
        <dbReference type="Proteomes" id="UP000626244"/>
    </source>
</evidence>
<keyword evidence="11" id="KW-1185">Reference proteome</keyword>
<feature type="domain" description="Spore germination protein N-terminal" evidence="9">
    <location>
        <begin position="24"/>
        <end position="192"/>
    </location>
</feature>
<evidence type="ECO:0000256" key="3">
    <source>
        <dbReference type="ARBA" id="ARBA00022544"/>
    </source>
</evidence>
<dbReference type="Pfam" id="PF05504">
    <property type="entry name" value="Spore_GerAC"/>
    <property type="match status" value="1"/>
</dbReference>
<dbReference type="PROSITE" id="PS51257">
    <property type="entry name" value="PROKAR_LIPOPROTEIN"/>
    <property type="match status" value="1"/>
</dbReference>
<keyword evidence="7" id="KW-0449">Lipoprotein</keyword>
<keyword evidence="3" id="KW-0309">Germination</keyword>
<dbReference type="NCBIfam" id="TIGR02887">
    <property type="entry name" value="spore_ger_x_C"/>
    <property type="match status" value="1"/>
</dbReference>
<name>A0A8J3ARC1_9BACI</name>